<comment type="caution">
    <text evidence="1">The sequence shown here is derived from an EMBL/GenBank/DDBJ whole genome shotgun (WGS) entry which is preliminary data.</text>
</comment>
<accession>A0A964T489</accession>
<gene>
    <name evidence="1" type="ORF">E4O86_10865</name>
</gene>
<dbReference type="OrthoDB" id="9815326at2"/>
<dbReference type="Proteomes" id="UP000773614">
    <property type="component" value="Unassembled WGS sequence"/>
</dbReference>
<dbReference type="PIRSF" id="PIRSF029730">
    <property type="entry name" value="UCP029730"/>
    <property type="match status" value="1"/>
</dbReference>
<dbReference type="Pfam" id="PF05013">
    <property type="entry name" value="FGase"/>
    <property type="match status" value="1"/>
</dbReference>
<organism evidence="1 2">
    <name type="scientific">Propylenella binzhouense</name>
    <dbReference type="NCBI Taxonomy" id="2555902"/>
    <lineage>
        <taxon>Bacteria</taxon>
        <taxon>Pseudomonadati</taxon>
        <taxon>Pseudomonadota</taxon>
        <taxon>Alphaproteobacteria</taxon>
        <taxon>Hyphomicrobiales</taxon>
        <taxon>Propylenellaceae</taxon>
        <taxon>Propylenella</taxon>
    </lineage>
</organism>
<dbReference type="AlphaFoldDB" id="A0A964T489"/>
<dbReference type="EMBL" id="SPKJ01000031">
    <property type="protein sequence ID" value="MYZ48211.1"/>
    <property type="molecule type" value="Genomic_DNA"/>
</dbReference>
<evidence type="ECO:0000313" key="2">
    <source>
        <dbReference type="Proteomes" id="UP000773614"/>
    </source>
</evidence>
<evidence type="ECO:0000313" key="1">
    <source>
        <dbReference type="EMBL" id="MYZ48211.1"/>
    </source>
</evidence>
<dbReference type="InterPro" id="IPR011227">
    <property type="entry name" value="UCP029730"/>
</dbReference>
<reference evidence="1" key="1">
    <citation type="submission" date="2019-03" db="EMBL/GenBank/DDBJ databases">
        <title>Afifella sp. nov., isolated from activated sludge.</title>
        <authorList>
            <person name="Li Q."/>
            <person name="Liu Y."/>
        </authorList>
    </citation>
    <scope>NUCLEOTIDE SEQUENCE</scope>
    <source>
        <strain evidence="1">L72</strain>
    </source>
</reference>
<proteinExistence type="predicted"/>
<protein>
    <submittedName>
        <fullName evidence="1">N-formylglutamate amidohydrolase</fullName>
    </submittedName>
</protein>
<sequence>MDVTNDPEAGSVAVAVRAHEAERFEPVVENGGGTSRFVLLCDHASNACPPGLGDLGLAQADWQAHIAWDPGALAVARRLSRLLDAPLVHAAVSRLVLDCNRAPDARDLVPAFSGGIRIAGNEGLPPEERARRIAAVHEPYHDGIERVLAARLAAGSETALVAVHSFTPVLGGVARPWHVGILFGRDRRLADRCLATLRAEPGLVVGENEPYSPRDGVYYTLGRHGEARGLPSVMIEIRNDLIAEEEGQASWAERIARALDGEGAGHA</sequence>
<dbReference type="SUPFAM" id="SSF53187">
    <property type="entry name" value="Zn-dependent exopeptidases"/>
    <property type="match status" value="1"/>
</dbReference>
<keyword evidence="2" id="KW-1185">Reference proteome</keyword>
<name>A0A964T489_9HYPH</name>
<dbReference type="Gene3D" id="3.40.630.40">
    <property type="entry name" value="Zn-dependent exopeptidases"/>
    <property type="match status" value="1"/>
</dbReference>
<dbReference type="RefSeq" id="WP_161140561.1">
    <property type="nucleotide sequence ID" value="NZ_SPKJ01000031.1"/>
</dbReference>
<dbReference type="InterPro" id="IPR007709">
    <property type="entry name" value="N-FG_amidohydro"/>
</dbReference>